<evidence type="ECO:0000313" key="10">
    <source>
        <dbReference type="Proteomes" id="UP000000263"/>
    </source>
</evidence>
<dbReference type="NCBIfam" id="NF009163">
    <property type="entry name" value="PRK12509.1"/>
    <property type="match status" value="1"/>
</dbReference>
<feature type="transmembrane region" description="Helical" evidence="7">
    <location>
        <begin position="12"/>
        <end position="29"/>
    </location>
</feature>
<accession>A7NK41</accession>
<dbReference type="GO" id="GO:0005886">
    <property type="term" value="C:plasma membrane"/>
    <property type="evidence" value="ECO:0007669"/>
    <property type="project" value="UniProtKB-SubCell"/>
</dbReference>
<dbReference type="InterPro" id="IPR050622">
    <property type="entry name" value="CPA3_antiporter_subunitB"/>
</dbReference>
<dbReference type="InterPro" id="IPR007182">
    <property type="entry name" value="MnhB"/>
</dbReference>
<dbReference type="PANTHER" id="PTHR33932">
    <property type="entry name" value="NA(+)/H(+) ANTIPORTER SUBUNIT B"/>
    <property type="match status" value="1"/>
</dbReference>
<proteinExistence type="inferred from homology"/>
<dbReference type="PANTHER" id="PTHR33932:SF4">
    <property type="entry name" value="NA(+)_H(+) ANTIPORTER SUBUNIT B"/>
    <property type="match status" value="1"/>
</dbReference>
<evidence type="ECO:0000256" key="2">
    <source>
        <dbReference type="ARBA" id="ARBA00009425"/>
    </source>
</evidence>
<evidence type="ECO:0000256" key="6">
    <source>
        <dbReference type="ARBA" id="ARBA00023136"/>
    </source>
</evidence>
<gene>
    <name evidence="9" type="ordered locus">Rcas_1769</name>
</gene>
<feature type="transmembrane region" description="Helical" evidence="7">
    <location>
        <begin position="111"/>
        <end position="133"/>
    </location>
</feature>
<keyword evidence="3" id="KW-1003">Cell membrane</keyword>
<evidence type="ECO:0000256" key="1">
    <source>
        <dbReference type="ARBA" id="ARBA00004651"/>
    </source>
</evidence>
<feature type="transmembrane region" description="Helical" evidence="7">
    <location>
        <begin position="68"/>
        <end position="91"/>
    </location>
</feature>
<evidence type="ECO:0000256" key="5">
    <source>
        <dbReference type="ARBA" id="ARBA00022989"/>
    </source>
</evidence>
<dbReference type="AlphaFoldDB" id="A7NK41"/>
<keyword evidence="6 7" id="KW-0472">Membrane</keyword>
<evidence type="ECO:0000256" key="7">
    <source>
        <dbReference type="SAM" id="Phobius"/>
    </source>
</evidence>
<dbReference type="STRING" id="383372.Rcas_1769"/>
<evidence type="ECO:0000313" key="9">
    <source>
        <dbReference type="EMBL" id="ABU57861.1"/>
    </source>
</evidence>
<keyword evidence="10" id="KW-1185">Reference proteome</keyword>
<comment type="subcellular location">
    <subcellularLocation>
        <location evidence="1">Cell membrane</location>
        <topology evidence="1">Multi-pass membrane protein</topology>
    </subcellularLocation>
</comment>
<dbReference type="Pfam" id="PF04039">
    <property type="entry name" value="MnhB"/>
    <property type="match status" value="1"/>
</dbReference>
<reference evidence="9 10" key="1">
    <citation type="submission" date="2007-08" db="EMBL/GenBank/DDBJ databases">
        <title>Complete sequence of Roseiflexus castenholzii DSM 13941.</title>
        <authorList>
            <consortium name="US DOE Joint Genome Institute"/>
            <person name="Copeland A."/>
            <person name="Lucas S."/>
            <person name="Lapidus A."/>
            <person name="Barry K."/>
            <person name="Glavina del Rio T."/>
            <person name="Dalin E."/>
            <person name="Tice H."/>
            <person name="Pitluck S."/>
            <person name="Thompson L.S."/>
            <person name="Brettin T."/>
            <person name="Bruce D."/>
            <person name="Detter J.C."/>
            <person name="Han C."/>
            <person name="Tapia R."/>
            <person name="Schmutz J."/>
            <person name="Larimer F."/>
            <person name="Land M."/>
            <person name="Hauser L."/>
            <person name="Kyrpides N."/>
            <person name="Mikhailova N."/>
            <person name="Bryant D.A."/>
            <person name="Hanada S."/>
            <person name="Tsukatani Y."/>
            <person name="Richardson P."/>
        </authorList>
    </citation>
    <scope>NUCLEOTIDE SEQUENCE [LARGE SCALE GENOMIC DNA]</scope>
    <source>
        <strain evidence="10">DSM 13941 / HLO8</strain>
    </source>
</reference>
<dbReference type="HOGENOM" id="CLU_101659_1_1_0"/>
<evidence type="ECO:0000256" key="4">
    <source>
        <dbReference type="ARBA" id="ARBA00022692"/>
    </source>
</evidence>
<feature type="domain" description="Na+/H+ antiporter MnhB subunit-related protein" evidence="8">
    <location>
        <begin position="5"/>
        <end position="126"/>
    </location>
</feature>
<protein>
    <submittedName>
        <fullName evidence="9">Na+/H+ antiporter MnhB subunit-related protein</fullName>
    </submittedName>
</protein>
<dbReference type="eggNOG" id="COG2111">
    <property type="taxonomic scope" value="Bacteria"/>
</dbReference>
<evidence type="ECO:0000256" key="3">
    <source>
        <dbReference type="ARBA" id="ARBA00022475"/>
    </source>
</evidence>
<sequence length="138" mass="14638">MHSLILATATRLLLPLMLIFSIFLLIRGHNEPGGGFVGGLVAGAGFTLYAAVYGVAQAQNTLRIDPKRLIGAGLLVAALSALFSLFLGLPFMTGLWYKEALPVIGKVGTPLLFDVGVYLVVVGITVTIMFTLFEVEGE</sequence>
<comment type="similarity">
    <text evidence="2">Belongs to the CPA3 antiporters (TC 2.A.63) subunit B family.</text>
</comment>
<organism evidence="9 10">
    <name type="scientific">Roseiflexus castenholzii (strain DSM 13941 / HLO8)</name>
    <dbReference type="NCBI Taxonomy" id="383372"/>
    <lineage>
        <taxon>Bacteria</taxon>
        <taxon>Bacillati</taxon>
        <taxon>Chloroflexota</taxon>
        <taxon>Chloroflexia</taxon>
        <taxon>Chloroflexales</taxon>
        <taxon>Roseiflexineae</taxon>
        <taxon>Roseiflexaceae</taxon>
        <taxon>Roseiflexus</taxon>
    </lineage>
</organism>
<dbReference type="EMBL" id="CP000804">
    <property type="protein sequence ID" value="ABU57861.1"/>
    <property type="molecule type" value="Genomic_DNA"/>
</dbReference>
<keyword evidence="4 7" id="KW-0812">Transmembrane</keyword>
<name>A7NK41_ROSCS</name>
<dbReference type="KEGG" id="rca:Rcas_1769"/>
<evidence type="ECO:0000259" key="8">
    <source>
        <dbReference type="Pfam" id="PF04039"/>
    </source>
</evidence>
<keyword evidence="5 7" id="KW-1133">Transmembrane helix</keyword>
<dbReference type="Proteomes" id="UP000000263">
    <property type="component" value="Chromosome"/>
</dbReference>
<dbReference type="OrthoDB" id="9798859at2"/>
<dbReference type="RefSeq" id="WP_012120287.1">
    <property type="nucleotide sequence ID" value="NC_009767.1"/>
</dbReference>
<feature type="transmembrane region" description="Helical" evidence="7">
    <location>
        <begin position="35"/>
        <end position="56"/>
    </location>
</feature>